<dbReference type="InterPro" id="IPR000182">
    <property type="entry name" value="GNAT_dom"/>
</dbReference>
<name>A0A4P8YKE6_9ENTR</name>
<dbReference type="AlphaFoldDB" id="A0A4P8YKE6"/>
<dbReference type="RefSeq" id="WP_138097417.1">
    <property type="nucleotide sequence ID" value="NZ_CP040428.1"/>
</dbReference>
<reference evidence="3 4" key="1">
    <citation type="submission" date="2019-05" db="EMBL/GenBank/DDBJ databases">
        <title>Complete genome sequence of Izhakiella calystegiae KSNA2, an endophyte isolated from beach morning glory (Calystegia soldanella).</title>
        <authorList>
            <person name="Jiang L."/>
            <person name="Jeong J.C."/>
            <person name="Kim C.Y."/>
            <person name="Kim D.H."/>
            <person name="Kim S.W."/>
            <person name="Lee j."/>
        </authorList>
    </citation>
    <scope>NUCLEOTIDE SEQUENCE [LARGE SCALE GENOMIC DNA]</scope>
    <source>
        <strain evidence="3 4">KSNA2</strain>
    </source>
</reference>
<accession>A0A4P8YKE6</accession>
<evidence type="ECO:0000259" key="2">
    <source>
        <dbReference type="PROSITE" id="PS51186"/>
    </source>
</evidence>
<keyword evidence="4" id="KW-1185">Reference proteome</keyword>
<protein>
    <submittedName>
        <fullName evidence="3">GNAT family N-acetyltransferase</fullName>
    </submittedName>
</protein>
<evidence type="ECO:0000256" key="1">
    <source>
        <dbReference type="ARBA" id="ARBA00022679"/>
    </source>
</evidence>
<feature type="domain" description="N-acetyltransferase" evidence="2">
    <location>
        <begin position="1"/>
        <end position="147"/>
    </location>
</feature>
<dbReference type="InterPro" id="IPR016181">
    <property type="entry name" value="Acyl_CoA_acyltransferase"/>
</dbReference>
<dbReference type="PROSITE" id="PS51186">
    <property type="entry name" value="GNAT"/>
    <property type="match status" value="1"/>
</dbReference>
<sequence>MYQITRESARQRIARSLTEALDNWHRRIYPVEMAQLTPQRLEAIPESDLIFMIIRTLSGAAVGCGAVMLRLAGEGEVKHIWIDPEHRGHGLGERLLSQLERQARQEGCRRLMLTTVSRQHGAVTLYLRNGYRFIDDGPKAVMEKTLMTEETVPVAFCPPS</sequence>
<keyword evidence="1 3" id="KW-0808">Transferase</keyword>
<dbReference type="PANTHER" id="PTHR13947:SF37">
    <property type="entry name" value="LD18367P"/>
    <property type="match status" value="1"/>
</dbReference>
<dbReference type="InterPro" id="IPR050769">
    <property type="entry name" value="NAT_camello-type"/>
</dbReference>
<dbReference type="Pfam" id="PF00583">
    <property type="entry name" value="Acetyltransf_1"/>
    <property type="match status" value="1"/>
</dbReference>
<dbReference type="GO" id="GO:0008080">
    <property type="term" value="F:N-acetyltransferase activity"/>
    <property type="evidence" value="ECO:0007669"/>
    <property type="project" value="InterPro"/>
</dbReference>
<dbReference type="SUPFAM" id="SSF55729">
    <property type="entry name" value="Acyl-CoA N-acyltransferases (Nat)"/>
    <property type="match status" value="1"/>
</dbReference>
<dbReference type="OrthoDB" id="9803233at2"/>
<dbReference type="Proteomes" id="UP000302163">
    <property type="component" value="Chromosome"/>
</dbReference>
<dbReference type="KEGG" id="izh:FEM41_17195"/>
<dbReference type="EMBL" id="CP040428">
    <property type="protein sequence ID" value="QCT21261.1"/>
    <property type="molecule type" value="Genomic_DNA"/>
</dbReference>
<evidence type="ECO:0000313" key="4">
    <source>
        <dbReference type="Proteomes" id="UP000302163"/>
    </source>
</evidence>
<gene>
    <name evidence="3" type="ORF">FEM41_17195</name>
</gene>
<dbReference type="Gene3D" id="3.40.630.30">
    <property type="match status" value="1"/>
</dbReference>
<dbReference type="PANTHER" id="PTHR13947">
    <property type="entry name" value="GNAT FAMILY N-ACETYLTRANSFERASE"/>
    <property type="match status" value="1"/>
</dbReference>
<proteinExistence type="predicted"/>
<evidence type="ECO:0000313" key="3">
    <source>
        <dbReference type="EMBL" id="QCT21261.1"/>
    </source>
</evidence>
<organism evidence="3 4">
    <name type="scientific">Jejubacter calystegiae</name>
    <dbReference type="NCBI Taxonomy" id="2579935"/>
    <lineage>
        <taxon>Bacteria</taxon>
        <taxon>Pseudomonadati</taxon>
        <taxon>Pseudomonadota</taxon>
        <taxon>Gammaproteobacteria</taxon>
        <taxon>Enterobacterales</taxon>
        <taxon>Enterobacteriaceae</taxon>
        <taxon>Jejubacter</taxon>
    </lineage>
</organism>
<dbReference type="CDD" id="cd04301">
    <property type="entry name" value="NAT_SF"/>
    <property type="match status" value="1"/>
</dbReference>